<dbReference type="Proteomes" id="UP000634476">
    <property type="component" value="Unassembled WGS sequence"/>
</dbReference>
<dbReference type="Gene3D" id="3.30.450.40">
    <property type="match status" value="1"/>
</dbReference>
<organism evidence="1 2">
    <name type="scientific">Planobispora takensis</name>
    <dbReference type="NCBI Taxonomy" id="1367882"/>
    <lineage>
        <taxon>Bacteria</taxon>
        <taxon>Bacillati</taxon>
        <taxon>Actinomycetota</taxon>
        <taxon>Actinomycetes</taxon>
        <taxon>Streptosporangiales</taxon>
        <taxon>Streptosporangiaceae</taxon>
        <taxon>Planobispora</taxon>
    </lineage>
</organism>
<dbReference type="Gene3D" id="3.30.450.20">
    <property type="entry name" value="PAS domain"/>
    <property type="match status" value="1"/>
</dbReference>
<keyword evidence="2" id="KW-1185">Reference proteome</keyword>
<evidence type="ECO:0000313" key="2">
    <source>
        <dbReference type="Proteomes" id="UP000634476"/>
    </source>
</evidence>
<dbReference type="InterPro" id="IPR035965">
    <property type="entry name" value="PAS-like_dom_sf"/>
</dbReference>
<dbReference type="SUPFAM" id="SSF55781">
    <property type="entry name" value="GAF domain-like"/>
    <property type="match status" value="1"/>
</dbReference>
<proteinExistence type="predicted"/>
<accession>A0A8J3SPE0</accession>
<dbReference type="AlphaFoldDB" id="A0A8J3SPE0"/>
<dbReference type="RefSeq" id="WP_203872665.1">
    <property type="nucleotide sequence ID" value="NZ_BOOK01000001.1"/>
</dbReference>
<name>A0A8J3SPE0_9ACTN</name>
<comment type="caution">
    <text evidence="1">The sequence shown here is derived from an EMBL/GenBank/DDBJ whole genome shotgun (WGS) entry which is preliminary data.</text>
</comment>
<evidence type="ECO:0008006" key="3">
    <source>
        <dbReference type="Google" id="ProtNLM"/>
    </source>
</evidence>
<sequence>MIASQESRAFEQEILRFQQRLSQLRESRSLVEGSEEVMGLMDAALLELDVAFEELRVRHEEVNESTEQLLAAQSTVDEEKRLLHAAFVNAPVPILLLEGEGAVIRRASLRALQLLDVSHAYVVGRPFPVFVDLKFRAALRSALAAAGRTDAVRTVRSRVIRRRLHPVDLTLAMTRLDIRGAARTMTLVMIPLVEGVEGAGGPAAEREATLEECRNQAERGDLISAFTRQLLSENMTLRQAGQTLLDHFADWIFIDLAGEGEEWRREVVLHQDRASDELLRAVSGPAELSRRVRGSRQPFLGAHLDDPSVLGRDDDGICLATRLEAGSLICAPLVAGNEPLGAVTAVRRTGVAGTFSLAEAGLFEELCGHLALWMKRFG</sequence>
<dbReference type="InterPro" id="IPR029016">
    <property type="entry name" value="GAF-like_dom_sf"/>
</dbReference>
<gene>
    <name evidence="1" type="ORF">Pta02_01770</name>
</gene>
<reference evidence="1" key="1">
    <citation type="submission" date="2021-01" db="EMBL/GenBank/DDBJ databases">
        <title>Whole genome shotgun sequence of Planobispora takensis NBRC 109077.</title>
        <authorList>
            <person name="Komaki H."/>
            <person name="Tamura T."/>
        </authorList>
    </citation>
    <scope>NUCLEOTIDE SEQUENCE</scope>
    <source>
        <strain evidence="1">NBRC 109077</strain>
    </source>
</reference>
<dbReference type="SUPFAM" id="SSF55785">
    <property type="entry name" value="PYP-like sensor domain (PAS domain)"/>
    <property type="match status" value="1"/>
</dbReference>
<protein>
    <recommendedName>
        <fullName evidence="3">GAF domain-containing protein</fullName>
    </recommendedName>
</protein>
<dbReference type="EMBL" id="BOOK01000001">
    <property type="protein sequence ID" value="GIH98168.1"/>
    <property type="molecule type" value="Genomic_DNA"/>
</dbReference>
<evidence type="ECO:0000313" key="1">
    <source>
        <dbReference type="EMBL" id="GIH98168.1"/>
    </source>
</evidence>